<dbReference type="EMBL" id="UOEO01000017">
    <property type="protein sequence ID" value="VAW14732.1"/>
    <property type="molecule type" value="Genomic_DNA"/>
</dbReference>
<organism evidence="1">
    <name type="scientific">hydrothermal vent metagenome</name>
    <dbReference type="NCBI Taxonomy" id="652676"/>
    <lineage>
        <taxon>unclassified sequences</taxon>
        <taxon>metagenomes</taxon>
        <taxon>ecological metagenomes</taxon>
    </lineage>
</organism>
<reference evidence="1" key="1">
    <citation type="submission" date="2018-06" db="EMBL/GenBank/DDBJ databases">
        <authorList>
            <person name="Zhirakovskaya E."/>
        </authorList>
    </citation>
    <scope>NUCLEOTIDE SEQUENCE</scope>
</reference>
<evidence type="ECO:0000313" key="1">
    <source>
        <dbReference type="EMBL" id="VAW14732.1"/>
    </source>
</evidence>
<feature type="non-terminal residue" evidence="1">
    <location>
        <position position="1"/>
    </location>
</feature>
<protein>
    <submittedName>
        <fullName evidence="1">Uncharacterized protein</fullName>
    </submittedName>
</protein>
<name>A0A3B0TJU4_9ZZZZ</name>
<accession>A0A3B0TJU4</accession>
<proteinExistence type="predicted"/>
<dbReference type="AlphaFoldDB" id="A0A3B0TJU4"/>
<sequence length="160" mass="16658">YLRIWNISKSPEEAAWVKASPATNQLQVLNSADISGWLSAETVQAGDPTAITPNRVMALDISPMLQNLFGAVFRQKGIICKSGFGPQTGFAMGLSISPTGAAGSFVGINSATDGSWASGLTLIPCSTLSPISNSNLVYVREQDAGGQFGNTLISSMAVFG</sequence>
<gene>
    <name evidence="1" type="ORF">MNBD_ALPHA12-835</name>
</gene>